<evidence type="ECO:0000313" key="10">
    <source>
        <dbReference type="EMBL" id="GAU96713.1"/>
    </source>
</evidence>
<dbReference type="OrthoDB" id="1697690at2759"/>
<dbReference type="EMBL" id="BDGG01000003">
    <property type="protein sequence ID" value="GAU96713.1"/>
    <property type="molecule type" value="Genomic_DNA"/>
</dbReference>
<evidence type="ECO:0000256" key="8">
    <source>
        <dbReference type="ARBA" id="ARBA00023136"/>
    </source>
</evidence>
<evidence type="ECO:0000256" key="5">
    <source>
        <dbReference type="ARBA" id="ARBA00022792"/>
    </source>
</evidence>
<evidence type="ECO:0000256" key="2">
    <source>
        <dbReference type="ARBA" id="ARBA00006416"/>
    </source>
</evidence>
<evidence type="ECO:0000256" key="7">
    <source>
        <dbReference type="ARBA" id="ARBA00023128"/>
    </source>
</evidence>
<comment type="caution">
    <text evidence="10">The sequence shown here is derived from an EMBL/GenBank/DDBJ whole genome shotgun (WGS) entry which is preliminary data.</text>
</comment>
<accession>A0A1D1VCW5</accession>
<keyword evidence="7 9" id="KW-0496">Mitochondrion</keyword>
<sequence length="120" mass="13502">MAAASKGLMARLTSKEMKDYFMSTHFWGPVANWGLPLAAIADLKKNPEFISGKMTTAMVLYSAMFMRFAWMVKPRNLLLLSCHATNETCQLVQLGRLINYRMSAPKHTEAVAMVAHPEKH</sequence>
<evidence type="ECO:0000256" key="9">
    <source>
        <dbReference type="RuleBase" id="RU363100"/>
    </source>
</evidence>
<proteinExistence type="inferred from homology"/>
<evidence type="ECO:0000256" key="3">
    <source>
        <dbReference type="ARBA" id="ARBA00022448"/>
    </source>
</evidence>
<keyword evidence="4" id="KW-0812">Transmembrane</keyword>
<evidence type="ECO:0000313" key="11">
    <source>
        <dbReference type="Proteomes" id="UP000186922"/>
    </source>
</evidence>
<keyword evidence="5 9" id="KW-0999">Mitochondrion inner membrane</keyword>
<dbReference type="PANTHER" id="PTHR14154">
    <property type="entry name" value="UPF0041 BRAIN PROTEIN 44-RELATED"/>
    <property type="match status" value="1"/>
</dbReference>
<protein>
    <recommendedName>
        <fullName evidence="9">Mitochondrial pyruvate carrier</fullName>
    </recommendedName>
</protein>
<comment type="function">
    <text evidence="9">Mediates the uptake of pyruvate into mitochondria.</text>
</comment>
<dbReference type="Pfam" id="PF03650">
    <property type="entry name" value="MPC"/>
    <property type="match status" value="1"/>
</dbReference>
<dbReference type="GO" id="GO:0005743">
    <property type="term" value="C:mitochondrial inner membrane"/>
    <property type="evidence" value="ECO:0007669"/>
    <property type="project" value="UniProtKB-SubCell"/>
</dbReference>
<keyword evidence="3 9" id="KW-0813">Transport</keyword>
<dbReference type="STRING" id="947166.A0A1D1VCW5"/>
<comment type="similarity">
    <text evidence="2 9">Belongs to the mitochondrial pyruvate carrier (MPC) (TC 2.A.105) family.</text>
</comment>
<keyword evidence="6" id="KW-1133">Transmembrane helix</keyword>
<reference evidence="10 11" key="1">
    <citation type="journal article" date="2016" name="Nat. Commun.">
        <title>Extremotolerant tardigrade genome and improved radiotolerance of human cultured cells by tardigrade-unique protein.</title>
        <authorList>
            <person name="Hashimoto T."/>
            <person name="Horikawa D.D."/>
            <person name="Saito Y."/>
            <person name="Kuwahara H."/>
            <person name="Kozuka-Hata H."/>
            <person name="Shin-I T."/>
            <person name="Minakuchi Y."/>
            <person name="Ohishi K."/>
            <person name="Motoyama A."/>
            <person name="Aizu T."/>
            <person name="Enomoto A."/>
            <person name="Kondo K."/>
            <person name="Tanaka S."/>
            <person name="Hara Y."/>
            <person name="Koshikawa S."/>
            <person name="Sagara H."/>
            <person name="Miura T."/>
            <person name="Yokobori S."/>
            <person name="Miyagawa K."/>
            <person name="Suzuki Y."/>
            <person name="Kubo T."/>
            <person name="Oyama M."/>
            <person name="Kohara Y."/>
            <person name="Fujiyama A."/>
            <person name="Arakawa K."/>
            <person name="Katayama T."/>
            <person name="Toyoda A."/>
            <person name="Kunieda T."/>
        </authorList>
    </citation>
    <scope>NUCLEOTIDE SEQUENCE [LARGE SCALE GENOMIC DNA]</scope>
    <source>
        <strain evidence="10 11">YOKOZUNA-1</strain>
    </source>
</reference>
<gene>
    <name evidence="10" type="primary">RvY_08118-1</name>
    <name evidence="10" type="synonym">RvY_08118.1</name>
    <name evidence="10" type="ORF">RvY_08118</name>
</gene>
<comment type="subcellular location">
    <subcellularLocation>
        <location evidence="1 9">Mitochondrion inner membrane</location>
        <topology evidence="1 9">Multi-pass membrane protein</topology>
    </subcellularLocation>
</comment>
<keyword evidence="8" id="KW-0472">Membrane</keyword>
<evidence type="ECO:0000256" key="4">
    <source>
        <dbReference type="ARBA" id="ARBA00022692"/>
    </source>
</evidence>
<name>A0A1D1VCW5_RAMVA</name>
<evidence type="ECO:0000256" key="6">
    <source>
        <dbReference type="ARBA" id="ARBA00022989"/>
    </source>
</evidence>
<dbReference type="InterPro" id="IPR005336">
    <property type="entry name" value="MPC"/>
</dbReference>
<dbReference type="GO" id="GO:0006850">
    <property type="term" value="P:pyruvate import into mitochondria"/>
    <property type="evidence" value="ECO:0007669"/>
    <property type="project" value="InterPro"/>
</dbReference>
<dbReference type="AlphaFoldDB" id="A0A1D1VCW5"/>
<evidence type="ECO:0000256" key="1">
    <source>
        <dbReference type="ARBA" id="ARBA00004448"/>
    </source>
</evidence>
<keyword evidence="11" id="KW-1185">Reference proteome</keyword>
<organism evidence="10 11">
    <name type="scientific">Ramazzottius varieornatus</name>
    <name type="common">Water bear</name>
    <name type="synonym">Tardigrade</name>
    <dbReference type="NCBI Taxonomy" id="947166"/>
    <lineage>
        <taxon>Eukaryota</taxon>
        <taxon>Metazoa</taxon>
        <taxon>Ecdysozoa</taxon>
        <taxon>Tardigrada</taxon>
        <taxon>Eutardigrada</taxon>
        <taxon>Parachela</taxon>
        <taxon>Hypsibioidea</taxon>
        <taxon>Ramazzottiidae</taxon>
        <taxon>Ramazzottius</taxon>
    </lineage>
</organism>
<dbReference type="Proteomes" id="UP000186922">
    <property type="component" value="Unassembled WGS sequence"/>
</dbReference>